<dbReference type="PANTHER" id="PTHR11046">
    <property type="entry name" value="OLIGORIBONUCLEASE, MITOCHONDRIAL"/>
    <property type="match status" value="1"/>
</dbReference>
<dbReference type="GeneID" id="136080737"/>
<accession>A0ABM4BX80</accession>
<evidence type="ECO:0000256" key="1">
    <source>
        <dbReference type="ARBA" id="ARBA00022722"/>
    </source>
</evidence>
<keyword evidence="1" id="KW-0540">Nuclease</keyword>
<organism evidence="3 4">
    <name type="scientific">Hydra vulgaris</name>
    <name type="common">Hydra</name>
    <name type="synonym">Hydra attenuata</name>
    <dbReference type="NCBI Taxonomy" id="6087"/>
    <lineage>
        <taxon>Eukaryota</taxon>
        <taxon>Metazoa</taxon>
        <taxon>Cnidaria</taxon>
        <taxon>Hydrozoa</taxon>
        <taxon>Hydroidolina</taxon>
        <taxon>Anthoathecata</taxon>
        <taxon>Aplanulata</taxon>
        <taxon>Hydridae</taxon>
        <taxon>Hydra</taxon>
    </lineage>
</organism>
<dbReference type="RefSeq" id="XP_065653838.1">
    <property type="nucleotide sequence ID" value="XM_065797766.1"/>
</dbReference>
<protein>
    <submittedName>
        <fullName evidence="4">Uncharacterized protein LOC136080737</fullName>
    </submittedName>
</protein>
<evidence type="ECO:0000313" key="4">
    <source>
        <dbReference type="RefSeq" id="XP_065653838.1"/>
    </source>
</evidence>
<name>A0ABM4BX80_HYDVU</name>
<dbReference type="Proteomes" id="UP001652625">
    <property type="component" value="Chromosome 05"/>
</dbReference>
<keyword evidence="3" id="KW-1185">Reference proteome</keyword>
<reference evidence="4" key="1">
    <citation type="submission" date="2025-08" db="UniProtKB">
        <authorList>
            <consortium name="RefSeq"/>
        </authorList>
    </citation>
    <scope>IDENTIFICATION</scope>
</reference>
<sequence length="771" mass="88596">MEFNNLNQMLENSNAKVEMLCQQKRNLKKKLSRVKNNLSKTKETISFLSIENLTFLKSEVKELSEKVESLNKENIYLNGLLELLEDEKIVTFERGRYSNDIREVIMELLSLNVSMNKVNDVIKIVLKKLAKKGITKLPSVGTRSRFMSEALILAQLQVSEEMLHNIEKDTGNCLHGDGTTKYYRHYQNFQLTTKSGRMLSFGLSEMASGDAASILSSLTEMLYDICDILDTKDREKNFAKLICSFKTTTSDLGSVNPLFNSKFKEMRELLLPKVIEHWDSLTIEQKNEFKDMSNFFCKLHLLANFATETDKVLDSFEKIALSDAHENTFAFKSFESGVARLIRTACKAFHKRGSDEAGVAGYFNSFLNGKGEDRCMFASFLGNRFNILFYNGAALYYHSKSIKEFLCQWPNPNNLLKAVKEDISNILFLAESRALGIFDKLITGPLWRLIEEKKNILSMNKYLFRLKMKLSDLCKDASPMLNATPVFDPRDVEIHKDKLYEKLFEDTGNIEFDVLVQQSLEIISHAFLIILERQAIDQLPGGKYWNSDDQIQKAAENVPTTNKASESDFAILDLLIRTKPNAKIQTIQAYTMWYRNKTLAWLDAKSEEKRNILIETASHSVEKMKLKYKKRQVELISKKMSMLRIKKQLKADAEKKASLKKANIVNVLIQLKSQIWLTVEEAEDKSSKIDKNTLRKQVIRSQLDFYRYVMGAKCSLKLFFKTKVSGNKRIDLNSSELMENLVTIIRTCNLPPPEQKSCKTKKGPVFTDFIR</sequence>
<evidence type="ECO:0000313" key="3">
    <source>
        <dbReference type="Proteomes" id="UP001652625"/>
    </source>
</evidence>
<dbReference type="PANTHER" id="PTHR11046:SF29">
    <property type="match status" value="1"/>
</dbReference>
<keyword evidence="1" id="KW-0378">Hydrolase</keyword>
<evidence type="ECO:0000256" key="2">
    <source>
        <dbReference type="SAM" id="Coils"/>
    </source>
</evidence>
<keyword evidence="2" id="KW-0175">Coiled coil</keyword>
<proteinExistence type="predicted"/>
<dbReference type="InterPro" id="IPR022894">
    <property type="entry name" value="Oligoribonuclease"/>
</dbReference>
<feature type="coiled-coil region" evidence="2">
    <location>
        <begin position="3"/>
        <end position="87"/>
    </location>
</feature>
<gene>
    <name evidence="4" type="primary">LOC136080737</name>
</gene>